<evidence type="ECO:0000256" key="1">
    <source>
        <dbReference type="ARBA" id="ARBA00002151"/>
    </source>
</evidence>
<feature type="binding site" evidence="17">
    <location>
        <position position="168"/>
    </location>
    <ligand>
        <name>substrate</name>
    </ligand>
</feature>
<dbReference type="EC" id="3.5.4.26" evidence="15"/>
<dbReference type="Proteomes" id="UP000595254">
    <property type="component" value="Chromosome"/>
</dbReference>
<feature type="binding site" evidence="17">
    <location>
        <position position="154"/>
    </location>
    <ligand>
        <name>NADP(+)</name>
        <dbReference type="ChEBI" id="CHEBI:58349"/>
    </ligand>
</feature>
<dbReference type="CDD" id="cd01284">
    <property type="entry name" value="Riboflavin_deaminase-reductase"/>
    <property type="match status" value="1"/>
</dbReference>
<dbReference type="GO" id="GO:0009231">
    <property type="term" value="P:riboflavin biosynthetic process"/>
    <property type="evidence" value="ECO:0007669"/>
    <property type="project" value="UniProtKB-KW"/>
</dbReference>
<keyword evidence="8 15" id="KW-0378">Hydrolase</keyword>
<keyword evidence="10 15" id="KW-0521">NADP</keyword>
<evidence type="ECO:0000256" key="12">
    <source>
        <dbReference type="ARBA" id="ARBA00023268"/>
    </source>
</evidence>
<feature type="binding site" evidence="17">
    <location>
        <position position="184"/>
    </location>
    <ligand>
        <name>substrate</name>
    </ligand>
</feature>
<keyword evidence="21" id="KW-1185">Reference proteome</keyword>
<keyword evidence="12" id="KW-0511">Multifunctional enzyme</keyword>
<feature type="binding site" evidence="17">
    <location>
        <position position="222"/>
    </location>
    <ligand>
        <name>NADP(+)</name>
        <dbReference type="ChEBI" id="CHEBI:58349"/>
    </ligand>
</feature>
<evidence type="ECO:0000256" key="8">
    <source>
        <dbReference type="ARBA" id="ARBA00022801"/>
    </source>
</evidence>
<dbReference type="PROSITE" id="PS00903">
    <property type="entry name" value="CYT_DCMP_DEAMINASES_1"/>
    <property type="match status" value="1"/>
</dbReference>
<keyword evidence="11 15" id="KW-0560">Oxidoreductase</keyword>
<keyword evidence="9 15" id="KW-0862">Zinc</keyword>
<dbReference type="InterPro" id="IPR004794">
    <property type="entry name" value="Eubact_RibD"/>
</dbReference>
<feature type="binding site" evidence="17">
    <location>
        <position position="200"/>
    </location>
    <ligand>
        <name>NADP(+)</name>
        <dbReference type="ChEBI" id="CHEBI:58349"/>
    </ligand>
</feature>
<evidence type="ECO:0000256" key="3">
    <source>
        <dbReference type="ARBA" id="ARBA00004910"/>
    </source>
</evidence>
<reference evidence="20 21" key="1">
    <citation type="submission" date="2021-01" db="EMBL/GenBank/DDBJ databases">
        <title>FDA dAtabase for Regulatory Grade micrObial Sequences (FDA-ARGOS): Supporting development and validation of Infectious Disease Dx tests.</title>
        <authorList>
            <person name="Nelson B."/>
            <person name="Plummer A."/>
            <person name="Tallon L."/>
            <person name="Sadzewicz L."/>
            <person name="Zhao X."/>
            <person name="Boylan J."/>
            <person name="Ott S."/>
            <person name="Bowen H."/>
            <person name="Vavikolanu K."/>
            <person name="Mehta A."/>
            <person name="Aluvathingal J."/>
            <person name="Nadendla S."/>
            <person name="Myers T."/>
            <person name="Yan Y."/>
            <person name="Sichtig H."/>
        </authorList>
    </citation>
    <scope>NUCLEOTIDE SEQUENCE [LARGE SCALE GENOMIC DNA]</scope>
    <source>
        <strain evidence="20 21">FDAARGOS_1161</strain>
    </source>
</reference>
<evidence type="ECO:0000256" key="14">
    <source>
        <dbReference type="ARBA" id="ARBA00049886"/>
    </source>
</evidence>
<evidence type="ECO:0000256" key="2">
    <source>
        <dbReference type="ARBA" id="ARBA00004882"/>
    </source>
</evidence>
<evidence type="ECO:0000256" key="13">
    <source>
        <dbReference type="ARBA" id="ARBA00049861"/>
    </source>
</evidence>
<gene>
    <name evidence="20" type="primary">ribD</name>
    <name evidence="20" type="ORF">I6J18_11465</name>
</gene>
<feature type="binding site" evidence="18">
    <location>
        <position position="50"/>
    </location>
    <ligand>
        <name>Zn(2+)</name>
        <dbReference type="ChEBI" id="CHEBI:29105"/>
        <note>catalytic</note>
    </ligand>
</feature>
<comment type="catalytic activity">
    <reaction evidence="14 15">
        <text>2,5-diamino-6-hydroxy-4-(5-phosphoribosylamino)-pyrimidine + H2O + H(+) = 5-amino-6-(5-phospho-D-ribosylamino)uracil + NH4(+)</text>
        <dbReference type="Rhea" id="RHEA:21868"/>
        <dbReference type="ChEBI" id="CHEBI:15377"/>
        <dbReference type="ChEBI" id="CHEBI:15378"/>
        <dbReference type="ChEBI" id="CHEBI:28938"/>
        <dbReference type="ChEBI" id="CHEBI:58453"/>
        <dbReference type="ChEBI" id="CHEBI:58614"/>
        <dbReference type="EC" id="3.5.4.26"/>
    </reaction>
</comment>
<dbReference type="GO" id="GO:0008270">
    <property type="term" value="F:zinc ion binding"/>
    <property type="evidence" value="ECO:0007669"/>
    <property type="project" value="InterPro"/>
</dbReference>
<dbReference type="PIRSF" id="PIRSF006769">
    <property type="entry name" value="RibD"/>
    <property type="match status" value="1"/>
</dbReference>
<evidence type="ECO:0000256" key="15">
    <source>
        <dbReference type="PIRNR" id="PIRNR006769"/>
    </source>
</evidence>
<dbReference type="PROSITE" id="PS51747">
    <property type="entry name" value="CYT_DCMP_DEAMINASES_2"/>
    <property type="match status" value="1"/>
</dbReference>
<feature type="binding site" evidence="17">
    <location>
        <position position="207"/>
    </location>
    <ligand>
        <name>substrate</name>
    </ligand>
</feature>
<dbReference type="PANTHER" id="PTHR38011">
    <property type="entry name" value="DIHYDROFOLATE REDUCTASE FAMILY PROTEIN (AFU_ORTHOLOGUE AFUA_8G06820)"/>
    <property type="match status" value="1"/>
</dbReference>
<keyword evidence="6 15" id="KW-0686">Riboflavin biosynthesis</keyword>
<proteinExistence type="inferred from homology"/>
<evidence type="ECO:0000256" key="18">
    <source>
        <dbReference type="PIRSR" id="PIRSR006769-3"/>
    </source>
</evidence>
<comment type="catalytic activity">
    <reaction evidence="13 15">
        <text>5-amino-6-(5-phospho-D-ribitylamino)uracil + NADP(+) = 5-amino-6-(5-phospho-D-ribosylamino)uracil + NADPH + H(+)</text>
        <dbReference type="Rhea" id="RHEA:17845"/>
        <dbReference type="ChEBI" id="CHEBI:15378"/>
        <dbReference type="ChEBI" id="CHEBI:57783"/>
        <dbReference type="ChEBI" id="CHEBI:58349"/>
        <dbReference type="ChEBI" id="CHEBI:58421"/>
        <dbReference type="ChEBI" id="CHEBI:58453"/>
        <dbReference type="EC" id="1.1.1.193"/>
    </reaction>
</comment>
<evidence type="ECO:0000256" key="10">
    <source>
        <dbReference type="ARBA" id="ARBA00022857"/>
    </source>
</evidence>
<feature type="binding site" evidence="18">
    <location>
        <position position="75"/>
    </location>
    <ligand>
        <name>Zn(2+)</name>
        <dbReference type="ChEBI" id="CHEBI:29105"/>
        <note>catalytic</note>
    </ligand>
</feature>
<sequence length="362" mass="39339">MNDEFYMNYALQLAAGAVGQTSPNPTVGAVIVRDGEIVGMGIHLKAGEPHAEIHALNMAGCKAEKGTLYVTLEPCSHYGQTPPCTKAVIESGLEKVIIASTDQNSLVAGQGIEKLKQAGIEVETGLLQEKADQLNEPFFHFIKQSKPYVTVKQAVTLDGKTAAKTGDSKWISGEESRRDVHHDRSLHDAILVGINTVLSDDPRLTNRNEENTRQPIRLILDTFLKVPYTANVVTDGAAPTWIITGSKADPGKAAKLKKKGVFVYAMSTPDLSIEEVLVFLGKKGVMSLYVEGGATVQTSFLKSGHVNRLITYLSPKLIGGEDAFGMFNDMEIKTMKEAKHLRFQSVEQMGEDIKIISTLEIG</sequence>
<comment type="pathway">
    <text evidence="2 15">Cofactor biosynthesis; riboflavin biosynthesis; 5-amino-6-(D-ribitylamino)uracil from GTP: step 2/4.</text>
</comment>
<dbReference type="GO" id="GO:0008703">
    <property type="term" value="F:5-amino-6-(5-phosphoribosylamino)uracil reductase activity"/>
    <property type="evidence" value="ECO:0007669"/>
    <property type="project" value="UniProtKB-EC"/>
</dbReference>
<dbReference type="SUPFAM" id="SSF53927">
    <property type="entry name" value="Cytidine deaminase-like"/>
    <property type="match status" value="1"/>
</dbReference>
<dbReference type="SUPFAM" id="SSF53597">
    <property type="entry name" value="Dihydrofolate reductase-like"/>
    <property type="match status" value="1"/>
</dbReference>
<dbReference type="RefSeq" id="WP_040372482.1">
    <property type="nucleotide sequence ID" value="NZ_CP068053.1"/>
</dbReference>
<feature type="binding site" evidence="17">
    <location>
        <position position="204"/>
    </location>
    <ligand>
        <name>substrate</name>
    </ligand>
</feature>
<evidence type="ECO:0000256" key="7">
    <source>
        <dbReference type="ARBA" id="ARBA00022723"/>
    </source>
</evidence>
<feature type="binding site" evidence="18">
    <location>
        <position position="84"/>
    </location>
    <ligand>
        <name>Zn(2+)</name>
        <dbReference type="ChEBI" id="CHEBI:29105"/>
        <note>catalytic</note>
    </ligand>
</feature>
<keyword evidence="7 15" id="KW-0479">Metal-binding</keyword>
<evidence type="ECO:0000256" key="5">
    <source>
        <dbReference type="ARBA" id="ARBA00007417"/>
    </source>
</evidence>
<evidence type="ECO:0000259" key="19">
    <source>
        <dbReference type="PROSITE" id="PS51747"/>
    </source>
</evidence>
<comment type="similarity">
    <text evidence="5 15">In the C-terminal section; belongs to the HTP reductase family.</text>
</comment>
<dbReference type="Pfam" id="PF00383">
    <property type="entry name" value="dCMP_cyt_deam_1"/>
    <property type="match status" value="1"/>
</dbReference>
<dbReference type="Gene3D" id="3.40.430.10">
    <property type="entry name" value="Dihydrofolate Reductase, subunit A"/>
    <property type="match status" value="1"/>
</dbReference>
<comment type="cofactor">
    <cofactor evidence="15 18">
        <name>Zn(2+)</name>
        <dbReference type="ChEBI" id="CHEBI:29105"/>
    </cofactor>
    <text evidence="15 18">Binds 1 zinc ion.</text>
</comment>
<organism evidence="20 21">
    <name type="scientific">Peribacillus psychrosaccharolyticus</name>
    <name type="common">Bacillus psychrosaccharolyticus</name>
    <dbReference type="NCBI Taxonomy" id="1407"/>
    <lineage>
        <taxon>Bacteria</taxon>
        <taxon>Bacillati</taxon>
        <taxon>Bacillota</taxon>
        <taxon>Bacilli</taxon>
        <taxon>Bacillales</taxon>
        <taxon>Bacillaceae</taxon>
        <taxon>Peribacillus</taxon>
    </lineage>
</organism>
<evidence type="ECO:0000256" key="17">
    <source>
        <dbReference type="PIRSR" id="PIRSR006769-2"/>
    </source>
</evidence>
<name>A0A974NQS3_PERPY</name>
<comment type="pathway">
    <text evidence="3 15">Cofactor biosynthesis; riboflavin biosynthesis; 5-amino-6-(D-ribitylamino)uracil from GTP: step 3/4.</text>
</comment>
<evidence type="ECO:0000313" key="21">
    <source>
        <dbReference type="Proteomes" id="UP000595254"/>
    </source>
</evidence>
<evidence type="ECO:0000256" key="6">
    <source>
        <dbReference type="ARBA" id="ARBA00022619"/>
    </source>
</evidence>
<comment type="function">
    <text evidence="1 15">Converts 2,5-diamino-6-(ribosylamino)-4(3h)-pyrimidinone 5'-phosphate into 5-amino-6-(ribosylamino)-2,4(1h,3h)-pyrimidinedione 5'-phosphate.</text>
</comment>
<protein>
    <recommendedName>
        <fullName evidence="15">Riboflavin biosynthesis protein RibD</fullName>
    </recommendedName>
    <domain>
        <recommendedName>
            <fullName evidence="15">Diaminohydroxyphosphoribosylaminopyrimidine deaminase</fullName>
            <shortName evidence="15">DRAP deaminase</shortName>
            <ecNumber evidence="15">3.5.4.26</ecNumber>
        </recommendedName>
        <alternativeName>
            <fullName evidence="15">Riboflavin-specific deaminase</fullName>
        </alternativeName>
    </domain>
    <domain>
        <recommendedName>
            <fullName evidence="15">5-amino-6-(5-phosphoribosylamino)uracil reductase</fullName>
            <ecNumber evidence="15">1.1.1.193</ecNumber>
        </recommendedName>
        <alternativeName>
            <fullName evidence="15">HTP reductase</fullName>
        </alternativeName>
    </domain>
</protein>
<dbReference type="GO" id="GO:0050661">
    <property type="term" value="F:NADP binding"/>
    <property type="evidence" value="ECO:0007669"/>
    <property type="project" value="InterPro"/>
</dbReference>
<dbReference type="InterPro" id="IPR002734">
    <property type="entry name" value="RibDG_C"/>
</dbReference>
<dbReference type="InterPro" id="IPR011549">
    <property type="entry name" value="RibD_C"/>
</dbReference>
<dbReference type="InterPro" id="IPR002125">
    <property type="entry name" value="CMP_dCMP_dom"/>
</dbReference>
<dbReference type="InterPro" id="IPR024072">
    <property type="entry name" value="DHFR-like_dom_sf"/>
</dbReference>
<dbReference type="AlphaFoldDB" id="A0A974NQS3"/>
<dbReference type="EC" id="1.1.1.193" evidence="15"/>
<dbReference type="InterPro" id="IPR016192">
    <property type="entry name" value="APOBEC/CMP_deaminase_Zn-bd"/>
</dbReference>
<feature type="binding site" evidence="17">
    <location>
        <position position="291"/>
    </location>
    <ligand>
        <name>substrate</name>
    </ligand>
</feature>
<dbReference type="InterPro" id="IPR050765">
    <property type="entry name" value="Riboflavin_Biosynth_HTPR"/>
</dbReference>
<evidence type="ECO:0000256" key="11">
    <source>
        <dbReference type="ARBA" id="ARBA00023002"/>
    </source>
</evidence>
<dbReference type="Pfam" id="PF01872">
    <property type="entry name" value="RibD_C"/>
    <property type="match status" value="1"/>
</dbReference>
<evidence type="ECO:0000256" key="16">
    <source>
        <dbReference type="PIRSR" id="PIRSR006769-1"/>
    </source>
</evidence>
<feature type="domain" description="CMP/dCMP-type deaminase" evidence="19">
    <location>
        <begin position="1"/>
        <end position="123"/>
    </location>
</feature>
<dbReference type="InterPro" id="IPR016193">
    <property type="entry name" value="Cytidine_deaminase-like"/>
</dbReference>
<dbReference type="FunFam" id="3.40.140.10:FF:000025">
    <property type="entry name" value="Riboflavin biosynthesis protein RibD"/>
    <property type="match status" value="1"/>
</dbReference>
<dbReference type="PANTHER" id="PTHR38011:SF7">
    <property type="entry name" value="2,5-DIAMINO-6-RIBOSYLAMINO-4(3H)-PYRIMIDINONE 5'-PHOSPHATE REDUCTASE"/>
    <property type="match status" value="1"/>
</dbReference>
<dbReference type="Gene3D" id="3.40.140.10">
    <property type="entry name" value="Cytidine Deaminase, domain 2"/>
    <property type="match status" value="1"/>
</dbReference>
<dbReference type="EMBL" id="CP068053">
    <property type="protein sequence ID" value="QQT02391.1"/>
    <property type="molecule type" value="Genomic_DNA"/>
</dbReference>
<evidence type="ECO:0000256" key="9">
    <source>
        <dbReference type="ARBA" id="ARBA00022833"/>
    </source>
</evidence>
<evidence type="ECO:0000256" key="4">
    <source>
        <dbReference type="ARBA" id="ARBA00005259"/>
    </source>
</evidence>
<feature type="binding site" evidence="17">
    <location>
        <begin position="293"/>
        <end position="299"/>
    </location>
    <ligand>
        <name>NADP(+)</name>
        <dbReference type="ChEBI" id="CHEBI:58349"/>
    </ligand>
</feature>
<dbReference type="GO" id="GO:0008835">
    <property type="term" value="F:diaminohydroxyphosphoribosylaminopyrimidine deaminase activity"/>
    <property type="evidence" value="ECO:0007669"/>
    <property type="project" value="UniProtKB-EC"/>
</dbReference>
<feature type="binding site" evidence="17">
    <location>
        <position position="170"/>
    </location>
    <ligand>
        <name>NADP(+)</name>
        <dbReference type="ChEBI" id="CHEBI:58349"/>
    </ligand>
</feature>
<dbReference type="NCBIfam" id="TIGR00227">
    <property type="entry name" value="ribD_Cterm"/>
    <property type="match status" value="1"/>
</dbReference>
<feature type="active site" description="Proton donor" evidence="16">
    <location>
        <position position="52"/>
    </location>
</feature>
<dbReference type="NCBIfam" id="TIGR00326">
    <property type="entry name" value="eubact_ribD"/>
    <property type="match status" value="1"/>
</dbReference>
<comment type="similarity">
    <text evidence="4 15">In the N-terminal section; belongs to the cytidine and deoxycytidylate deaminase family.</text>
</comment>
<dbReference type="KEGG" id="ppsr:I6J18_11465"/>
<evidence type="ECO:0000313" key="20">
    <source>
        <dbReference type="EMBL" id="QQT02391.1"/>
    </source>
</evidence>
<feature type="binding site" evidence="17">
    <location>
        <position position="196"/>
    </location>
    <ligand>
        <name>NADP(+)</name>
        <dbReference type="ChEBI" id="CHEBI:58349"/>
    </ligand>
</feature>
<accession>A0A974NQS3</accession>